<dbReference type="InterPro" id="IPR053228">
    <property type="entry name" value="Stereospecific_Lipase"/>
</dbReference>
<dbReference type="EMBL" id="CP138588">
    <property type="protein sequence ID" value="WPH03142.1"/>
    <property type="molecule type" value="Genomic_DNA"/>
</dbReference>
<keyword evidence="1" id="KW-0732">Signal</keyword>
<name>A0AAQ3M8V5_9PEZI</name>
<dbReference type="PANTHER" id="PTHR37574:SF1">
    <property type="entry name" value="LIPASE B"/>
    <property type="match status" value="1"/>
</dbReference>
<dbReference type="SUPFAM" id="SSF53474">
    <property type="entry name" value="alpha/beta-Hydrolases"/>
    <property type="match status" value="1"/>
</dbReference>
<keyword evidence="3" id="KW-1185">Reference proteome</keyword>
<feature type="signal peptide" evidence="1">
    <location>
        <begin position="1"/>
        <end position="24"/>
    </location>
</feature>
<sequence length="436" mass="46385">MVSNVASWLLPILGAKMILQPCGAAAVGRRDSANASAIQSLLSILPTATPTSPEQAQSALESIFTSPTPASLLTALGDVVEAGLTPNNVESAISYLEGPLTGEDSTFNINLRSPYPAAYPKAESNDAPYDLSEATLRAAIYIPSTFQYGASGAPQPIILVPGTGNTGFDSFSGNYIQLLQDSKIADPVWLNIPGQLLNDIQTNAEYVAYAINYIYGISNRRSVSVLSWSQGGVDAQWAYKYWPSTRSKVTDQISFSPDYKGTTLASFAATPHEPLPPSVLQQQYNSQFITTLRSNEGDSAYVPTTTIYSGFYDEVVEPQQGTGASAYLLDARNVGVTNNEVQTICPGQPAGGFFGHEGVLYNNLGYALAVDALQHDGPGQVARLDLPSVCSYPITEGLNLADVLETENTLLIAGLSILLYPSPSSTEPAIKSYARS</sequence>
<evidence type="ECO:0000313" key="3">
    <source>
        <dbReference type="Proteomes" id="UP001303373"/>
    </source>
</evidence>
<gene>
    <name evidence="2" type="ORF">R9X50_00601700</name>
</gene>
<evidence type="ECO:0000256" key="1">
    <source>
        <dbReference type="SAM" id="SignalP"/>
    </source>
</evidence>
<organism evidence="2 3">
    <name type="scientific">Acrodontium crateriforme</name>
    <dbReference type="NCBI Taxonomy" id="150365"/>
    <lineage>
        <taxon>Eukaryota</taxon>
        <taxon>Fungi</taxon>
        <taxon>Dikarya</taxon>
        <taxon>Ascomycota</taxon>
        <taxon>Pezizomycotina</taxon>
        <taxon>Dothideomycetes</taxon>
        <taxon>Dothideomycetidae</taxon>
        <taxon>Mycosphaerellales</taxon>
        <taxon>Teratosphaeriaceae</taxon>
        <taxon>Acrodontium</taxon>
    </lineage>
</organism>
<accession>A0AAQ3M8V5</accession>
<reference evidence="2 3" key="1">
    <citation type="submission" date="2023-11" db="EMBL/GenBank/DDBJ databases">
        <title>An acidophilic fungus is an integral part of prey digestion in a carnivorous sundew plant.</title>
        <authorList>
            <person name="Tsai I.J."/>
        </authorList>
    </citation>
    <scope>NUCLEOTIDE SEQUENCE [LARGE SCALE GENOMIC DNA]</scope>
    <source>
        <strain evidence="2">169a</strain>
    </source>
</reference>
<evidence type="ECO:0000313" key="2">
    <source>
        <dbReference type="EMBL" id="WPH03142.1"/>
    </source>
</evidence>
<dbReference type="Proteomes" id="UP001303373">
    <property type="component" value="Chromosome 9"/>
</dbReference>
<evidence type="ECO:0008006" key="4">
    <source>
        <dbReference type="Google" id="ProtNLM"/>
    </source>
</evidence>
<dbReference type="AlphaFoldDB" id="A0AAQ3M8V5"/>
<dbReference type="PANTHER" id="PTHR37574">
    <property type="entry name" value="LIPASE B"/>
    <property type="match status" value="1"/>
</dbReference>
<protein>
    <recommendedName>
        <fullName evidence="4">Lipase B</fullName>
    </recommendedName>
</protein>
<feature type="chain" id="PRO_5042842904" description="Lipase B" evidence="1">
    <location>
        <begin position="25"/>
        <end position="436"/>
    </location>
</feature>
<proteinExistence type="predicted"/>
<dbReference type="InterPro" id="IPR029058">
    <property type="entry name" value="AB_hydrolase_fold"/>
</dbReference>
<dbReference type="Gene3D" id="3.40.50.1820">
    <property type="entry name" value="alpha/beta hydrolase"/>
    <property type="match status" value="1"/>
</dbReference>